<dbReference type="PANTHER" id="PTHR43784:SF2">
    <property type="entry name" value="GDSL-LIKE LIPASE_ACYLHYDROLASE, PUTATIVE (AFU_ORTHOLOGUE AFUA_2G00820)-RELATED"/>
    <property type="match status" value="1"/>
</dbReference>
<protein>
    <submittedName>
        <fullName evidence="3">SGNH/GDSL hydrolase family protein</fullName>
    </submittedName>
</protein>
<accession>A0A7C9GX62</accession>
<dbReference type="EMBL" id="WIOL01000007">
    <property type="protein sequence ID" value="MQT18449.1"/>
    <property type="molecule type" value="Genomic_DNA"/>
</dbReference>
<dbReference type="RefSeq" id="WP_152578926.1">
    <property type="nucleotide sequence ID" value="NZ_JAATJI010000001.1"/>
</dbReference>
<keyword evidence="1" id="KW-0732">Signal</keyword>
<proteinExistence type="predicted"/>
<dbReference type="OrthoDB" id="1828825at2"/>
<dbReference type="InterPro" id="IPR036514">
    <property type="entry name" value="SGNH_hydro_sf"/>
</dbReference>
<evidence type="ECO:0000259" key="2">
    <source>
        <dbReference type="Pfam" id="PF13472"/>
    </source>
</evidence>
<dbReference type="CDD" id="cd01830">
    <property type="entry name" value="XynE_like"/>
    <property type="match status" value="1"/>
</dbReference>
<evidence type="ECO:0000313" key="4">
    <source>
        <dbReference type="Proteomes" id="UP000481327"/>
    </source>
</evidence>
<sequence>MMTNRLTTGLRALLFAAGAGLLVAAAPPPGNWVASWAASQQIPEDRNALAPADLTDTTLRQLVHLSTGGRRVRVLVSNAFGTEALDIGAAHVARAPAPDSARIDPASDRALTFDGAPGVTIPAGASYWSDPVAIDAAPLSTLAITLHLPKPPARQTSHPGSRATSYLLAGNHVGAADLAGARTVDHWYQLASVAVDAPRDARAIVAIGDSITDGHGATTNGNDRWTDRLAERLQAAPALRSVSVLNHGIGGNRVLQDGLGPNLLARFDRDVLAQPGVRYVILLEGINDLGGLTREAPVDQAAHDRLVARITGAYAQVVSRARAAGIKAYGATILPDGGSSYYHPDALNEADRAAVNAWIRTPGNFDAVIDFDALTRDPADPRRMRKDYDSGDGLHPSAAGYRAMADSIPLSLFHR</sequence>
<reference evidence="3 4" key="1">
    <citation type="submission" date="2019-09" db="EMBL/GenBank/DDBJ databases">
        <title>Polymorphobacter sp. isolated from a lake in China.</title>
        <authorList>
            <person name="Liu Z."/>
        </authorList>
    </citation>
    <scope>NUCLEOTIDE SEQUENCE [LARGE SCALE GENOMIC DNA]</scope>
    <source>
        <strain evidence="3 4">D40P</strain>
    </source>
</reference>
<dbReference type="Proteomes" id="UP000481327">
    <property type="component" value="Unassembled WGS sequence"/>
</dbReference>
<dbReference type="SUPFAM" id="SSF52266">
    <property type="entry name" value="SGNH hydrolase"/>
    <property type="match status" value="1"/>
</dbReference>
<dbReference type="InterPro" id="IPR013830">
    <property type="entry name" value="SGNH_hydro"/>
</dbReference>
<comment type="caution">
    <text evidence="3">The sequence shown here is derived from an EMBL/GenBank/DDBJ whole genome shotgun (WGS) entry which is preliminary data.</text>
</comment>
<feature type="chain" id="PRO_5028920898" evidence="1">
    <location>
        <begin position="26"/>
        <end position="415"/>
    </location>
</feature>
<dbReference type="InterPro" id="IPR053140">
    <property type="entry name" value="GDSL_Rv0518-like"/>
</dbReference>
<name>A0A7C9GX62_9SPHN</name>
<organism evidence="3 4">
    <name type="scientific">Sandarakinorhabdus fusca</name>
    <dbReference type="NCBI Taxonomy" id="1439888"/>
    <lineage>
        <taxon>Bacteria</taxon>
        <taxon>Pseudomonadati</taxon>
        <taxon>Pseudomonadota</taxon>
        <taxon>Alphaproteobacteria</taxon>
        <taxon>Sphingomonadales</taxon>
        <taxon>Sphingosinicellaceae</taxon>
        <taxon>Sandarakinorhabdus</taxon>
    </lineage>
</organism>
<dbReference type="AlphaFoldDB" id="A0A7C9GX62"/>
<dbReference type="PANTHER" id="PTHR43784">
    <property type="entry name" value="GDSL-LIKE LIPASE/ACYLHYDROLASE, PUTATIVE (AFU_ORTHOLOGUE AFUA_2G00820)-RELATED"/>
    <property type="match status" value="1"/>
</dbReference>
<feature type="signal peptide" evidence="1">
    <location>
        <begin position="1"/>
        <end position="25"/>
    </location>
</feature>
<keyword evidence="4" id="KW-1185">Reference proteome</keyword>
<dbReference type="Pfam" id="PF13472">
    <property type="entry name" value="Lipase_GDSL_2"/>
    <property type="match status" value="1"/>
</dbReference>
<evidence type="ECO:0000256" key="1">
    <source>
        <dbReference type="SAM" id="SignalP"/>
    </source>
</evidence>
<evidence type="ECO:0000313" key="3">
    <source>
        <dbReference type="EMBL" id="MQT18449.1"/>
    </source>
</evidence>
<keyword evidence="3" id="KW-0378">Hydrolase</keyword>
<feature type="domain" description="SGNH hydrolase-type esterase" evidence="2">
    <location>
        <begin position="206"/>
        <end position="403"/>
    </location>
</feature>
<dbReference type="GO" id="GO:0016788">
    <property type="term" value="F:hydrolase activity, acting on ester bonds"/>
    <property type="evidence" value="ECO:0007669"/>
    <property type="project" value="UniProtKB-ARBA"/>
</dbReference>
<gene>
    <name evidence="3" type="ORF">F3168_14440</name>
</gene>
<dbReference type="Gene3D" id="3.40.50.1110">
    <property type="entry name" value="SGNH hydrolase"/>
    <property type="match status" value="1"/>
</dbReference>